<accession>A0ABW2CPC1</accession>
<evidence type="ECO:0000313" key="1">
    <source>
        <dbReference type="EMBL" id="MFC6882215.1"/>
    </source>
</evidence>
<comment type="caution">
    <text evidence="1">The sequence shown here is derived from an EMBL/GenBank/DDBJ whole genome shotgun (WGS) entry which is preliminary data.</text>
</comment>
<gene>
    <name evidence="1" type="ORF">ACFQKB_20850</name>
</gene>
<dbReference type="RefSeq" id="WP_160822697.1">
    <property type="nucleotide sequence ID" value="NZ_JBHSXS010000012.1"/>
</dbReference>
<reference evidence="2" key="1">
    <citation type="journal article" date="2019" name="Int. J. Syst. Evol. Microbiol.">
        <title>The Global Catalogue of Microorganisms (GCM) 10K type strain sequencing project: providing services to taxonomists for standard genome sequencing and annotation.</title>
        <authorList>
            <consortium name="The Broad Institute Genomics Platform"/>
            <consortium name="The Broad Institute Genome Sequencing Center for Infectious Disease"/>
            <person name="Wu L."/>
            <person name="Ma J."/>
        </authorList>
    </citation>
    <scope>NUCLEOTIDE SEQUENCE [LARGE SCALE GENOMIC DNA]</scope>
    <source>
        <strain evidence="2">JCM 3369</strain>
    </source>
</reference>
<sequence>MPAHAPPSGRRSLLWIPLLAFAAAYCAAVAVFNAPRSPARAALLPAADRAFSPAFGQTWKLFASPIKSSWSGSVTVRGPAGETAEGDLRERLEHPLPARLFSHSKTWQLGKCYVLHALAAESGEPPRDTDLSRRIARSSCRDELLTTPGLQGLQPFYDRLFTALARERFPGRSLTHFRVRVYETRVRPPDAAERPRVRRLAIDSGWRPIVPGVAR</sequence>
<organism evidence="1 2">
    <name type="scientific">Actinomadura yumaensis</name>
    <dbReference type="NCBI Taxonomy" id="111807"/>
    <lineage>
        <taxon>Bacteria</taxon>
        <taxon>Bacillati</taxon>
        <taxon>Actinomycetota</taxon>
        <taxon>Actinomycetes</taxon>
        <taxon>Streptosporangiales</taxon>
        <taxon>Thermomonosporaceae</taxon>
        <taxon>Actinomadura</taxon>
    </lineage>
</organism>
<dbReference type="EMBL" id="JBHSXS010000012">
    <property type="protein sequence ID" value="MFC6882215.1"/>
    <property type="molecule type" value="Genomic_DNA"/>
</dbReference>
<evidence type="ECO:0000313" key="2">
    <source>
        <dbReference type="Proteomes" id="UP001596380"/>
    </source>
</evidence>
<name>A0ABW2CPC1_9ACTN</name>
<keyword evidence="2" id="KW-1185">Reference proteome</keyword>
<dbReference type="Proteomes" id="UP001596380">
    <property type="component" value="Unassembled WGS sequence"/>
</dbReference>
<protein>
    <submittedName>
        <fullName evidence="1">Uncharacterized protein</fullName>
    </submittedName>
</protein>
<proteinExistence type="predicted"/>